<protein>
    <submittedName>
        <fullName evidence="3">Uncharacterized protein</fullName>
    </submittedName>
</protein>
<sequence>MMQPLDLLLDIFKLLISATVQELGLPKSLGIRLTCRVFASEIHDAIITTKVIEDIVQDREAMIVAHRWVTTIRETCELFCQHVGLRALLKRTSVFKILSGLSRDKRPDPELDGGIWLNCCTIAACTDNLPLLKSFSAGSDPDPPTFFGRPSWAAAAHGQVEVMRFLPEQGADTPDPKPNRTIVDILKEAMRKEARMKEETEASQQTHNAYGGVEDEAG</sequence>
<dbReference type="EMBL" id="JAQQWM010000001">
    <property type="protein sequence ID" value="KAK8084085.1"/>
    <property type="molecule type" value="Genomic_DNA"/>
</dbReference>
<evidence type="ECO:0000256" key="1">
    <source>
        <dbReference type="SAM" id="MobiDB-lite"/>
    </source>
</evidence>
<keyword evidence="2" id="KW-0732">Signal</keyword>
<evidence type="ECO:0000313" key="4">
    <source>
        <dbReference type="Proteomes" id="UP001446871"/>
    </source>
</evidence>
<evidence type="ECO:0000256" key="2">
    <source>
        <dbReference type="SAM" id="SignalP"/>
    </source>
</evidence>
<proteinExistence type="predicted"/>
<reference evidence="3 4" key="1">
    <citation type="submission" date="2023-01" db="EMBL/GenBank/DDBJ databases">
        <title>Analysis of 21 Apiospora genomes using comparative genomics revels a genus with tremendous synthesis potential of carbohydrate active enzymes and secondary metabolites.</title>
        <authorList>
            <person name="Sorensen T."/>
        </authorList>
    </citation>
    <scope>NUCLEOTIDE SEQUENCE [LARGE SCALE GENOMIC DNA]</scope>
    <source>
        <strain evidence="3 4">CBS 83171</strain>
    </source>
</reference>
<gene>
    <name evidence="3" type="ORF">PG996_002866</name>
</gene>
<feature type="region of interest" description="Disordered" evidence="1">
    <location>
        <begin position="193"/>
        <end position="218"/>
    </location>
</feature>
<comment type="caution">
    <text evidence="3">The sequence shown here is derived from an EMBL/GenBank/DDBJ whole genome shotgun (WGS) entry which is preliminary data.</text>
</comment>
<feature type="signal peptide" evidence="2">
    <location>
        <begin position="1"/>
        <end position="17"/>
    </location>
</feature>
<evidence type="ECO:0000313" key="3">
    <source>
        <dbReference type="EMBL" id="KAK8084085.1"/>
    </source>
</evidence>
<name>A0ABR1WKK1_9PEZI</name>
<organism evidence="3 4">
    <name type="scientific">Apiospora saccharicola</name>
    <dbReference type="NCBI Taxonomy" id="335842"/>
    <lineage>
        <taxon>Eukaryota</taxon>
        <taxon>Fungi</taxon>
        <taxon>Dikarya</taxon>
        <taxon>Ascomycota</taxon>
        <taxon>Pezizomycotina</taxon>
        <taxon>Sordariomycetes</taxon>
        <taxon>Xylariomycetidae</taxon>
        <taxon>Amphisphaeriales</taxon>
        <taxon>Apiosporaceae</taxon>
        <taxon>Apiospora</taxon>
    </lineage>
</organism>
<accession>A0ABR1WKK1</accession>
<feature type="chain" id="PRO_5047207388" evidence="2">
    <location>
        <begin position="18"/>
        <end position="218"/>
    </location>
</feature>
<keyword evidence="4" id="KW-1185">Reference proteome</keyword>
<dbReference type="Proteomes" id="UP001446871">
    <property type="component" value="Unassembled WGS sequence"/>
</dbReference>